<feature type="transmembrane region" description="Helical" evidence="1">
    <location>
        <begin position="36"/>
        <end position="55"/>
    </location>
</feature>
<comment type="caution">
    <text evidence="3">The sequence shown here is derived from an EMBL/GenBank/DDBJ whole genome shotgun (WGS) entry which is preliminary data.</text>
</comment>
<proteinExistence type="predicted"/>
<protein>
    <recommendedName>
        <fullName evidence="2">Uncharacterized protein YyaB-like PH domain-containing protein</fullName>
    </recommendedName>
</protein>
<keyword evidence="1" id="KW-0472">Membrane</keyword>
<evidence type="ECO:0000313" key="4">
    <source>
        <dbReference type="Proteomes" id="UP000662074"/>
    </source>
</evidence>
<evidence type="ECO:0000256" key="1">
    <source>
        <dbReference type="SAM" id="Phobius"/>
    </source>
</evidence>
<keyword evidence="4" id="KW-1185">Reference proteome</keyword>
<dbReference type="EMBL" id="BMDO01000013">
    <property type="protein sequence ID" value="GGI52473.1"/>
    <property type="molecule type" value="Genomic_DNA"/>
</dbReference>
<evidence type="ECO:0000259" key="2">
    <source>
        <dbReference type="Pfam" id="PF06713"/>
    </source>
</evidence>
<accession>A0A917N314</accession>
<reference evidence="3" key="2">
    <citation type="submission" date="2020-09" db="EMBL/GenBank/DDBJ databases">
        <authorList>
            <person name="Sun Q."/>
            <person name="Sedlacek I."/>
        </authorList>
    </citation>
    <scope>NUCLEOTIDE SEQUENCE</scope>
    <source>
        <strain evidence="3">CCM 8711</strain>
    </source>
</reference>
<feature type="domain" description="Uncharacterized protein YyaB-like PH" evidence="2">
    <location>
        <begin position="57"/>
        <end position="132"/>
    </location>
</feature>
<dbReference type="RefSeq" id="WP_188418580.1">
    <property type="nucleotide sequence ID" value="NZ_BMDO01000013.1"/>
</dbReference>
<keyword evidence="1" id="KW-0812">Transmembrane</keyword>
<dbReference type="InterPro" id="IPR009589">
    <property type="entry name" value="PH_YyaB-like"/>
</dbReference>
<organism evidence="3 4">
    <name type="scientific">Mucilaginibacter galii</name>
    <dbReference type="NCBI Taxonomy" id="2005073"/>
    <lineage>
        <taxon>Bacteria</taxon>
        <taxon>Pseudomonadati</taxon>
        <taxon>Bacteroidota</taxon>
        <taxon>Sphingobacteriia</taxon>
        <taxon>Sphingobacteriales</taxon>
        <taxon>Sphingobacteriaceae</taxon>
        <taxon>Mucilaginibacter</taxon>
    </lineage>
</organism>
<dbReference type="AlphaFoldDB" id="A0A917N314"/>
<dbReference type="Pfam" id="PF06713">
    <property type="entry name" value="bPH_4"/>
    <property type="match status" value="1"/>
</dbReference>
<gene>
    <name evidence="3" type="ORF">GCM10011425_36850</name>
</gene>
<keyword evidence="1" id="KW-1133">Transmembrane helix</keyword>
<feature type="transmembrane region" description="Helical" evidence="1">
    <location>
        <begin position="9"/>
        <end position="30"/>
    </location>
</feature>
<reference evidence="3" key="1">
    <citation type="journal article" date="2014" name="Int. J. Syst. Evol. Microbiol.">
        <title>Complete genome sequence of Corynebacterium casei LMG S-19264T (=DSM 44701T), isolated from a smear-ripened cheese.</title>
        <authorList>
            <consortium name="US DOE Joint Genome Institute (JGI-PGF)"/>
            <person name="Walter F."/>
            <person name="Albersmeier A."/>
            <person name="Kalinowski J."/>
            <person name="Ruckert C."/>
        </authorList>
    </citation>
    <scope>NUCLEOTIDE SEQUENCE</scope>
    <source>
        <strain evidence="3">CCM 8711</strain>
    </source>
</reference>
<dbReference type="Proteomes" id="UP000662074">
    <property type="component" value="Unassembled WGS sequence"/>
</dbReference>
<sequence length="147" mass="16543">MKYQSDRNILTGVVVWGAIGMIVFCVVNMVCTDINTWWLSGILEIVAGLLLWMWLSTYYNITGTQLYYRSGPVNGVIDIKQIHTIISHKSMYTGLKPALGSKGCIIKYNQFDEIYLSPKAQKDFIAQLLTINPAIKVVATPPQELQK</sequence>
<dbReference type="GO" id="GO:0030153">
    <property type="term" value="P:bacteriocin immunity"/>
    <property type="evidence" value="ECO:0007669"/>
    <property type="project" value="InterPro"/>
</dbReference>
<name>A0A917N314_9SPHI</name>
<evidence type="ECO:0000313" key="3">
    <source>
        <dbReference type="EMBL" id="GGI52473.1"/>
    </source>
</evidence>